<feature type="domain" description="RNA polymerase sigma-70 region 2" evidence="5">
    <location>
        <begin position="13"/>
        <end position="73"/>
    </location>
</feature>
<dbReference type="InterPro" id="IPR036388">
    <property type="entry name" value="WH-like_DNA-bd_sf"/>
</dbReference>
<proteinExistence type="inferred from homology"/>
<dbReference type="InterPro" id="IPR007627">
    <property type="entry name" value="RNA_pol_sigma70_r2"/>
</dbReference>
<dbReference type="GO" id="GO:0003677">
    <property type="term" value="F:DNA binding"/>
    <property type="evidence" value="ECO:0007669"/>
    <property type="project" value="InterPro"/>
</dbReference>
<dbReference type="PANTHER" id="PTHR43133">
    <property type="entry name" value="RNA POLYMERASE ECF-TYPE SIGMA FACTO"/>
    <property type="match status" value="1"/>
</dbReference>
<dbReference type="InterPro" id="IPR013324">
    <property type="entry name" value="RNA_pol_sigma_r3/r4-like"/>
</dbReference>
<keyword evidence="8" id="KW-1185">Reference proteome</keyword>
<evidence type="ECO:0000313" key="7">
    <source>
        <dbReference type="EMBL" id="SMQ68734.1"/>
    </source>
</evidence>
<accession>A0A1Y6F1L0</accession>
<dbReference type="Gene3D" id="1.10.1740.10">
    <property type="match status" value="1"/>
</dbReference>
<evidence type="ECO:0000259" key="6">
    <source>
        <dbReference type="Pfam" id="PF08281"/>
    </source>
</evidence>
<organism evidence="7 8">
    <name type="scientific">Devosia lucknowensis</name>
    <dbReference type="NCBI Taxonomy" id="1096929"/>
    <lineage>
        <taxon>Bacteria</taxon>
        <taxon>Pseudomonadati</taxon>
        <taxon>Pseudomonadota</taxon>
        <taxon>Alphaproteobacteria</taxon>
        <taxon>Hyphomicrobiales</taxon>
        <taxon>Devosiaceae</taxon>
        <taxon>Devosia</taxon>
    </lineage>
</organism>
<dbReference type="InterPro" id="IPR013325">
    <property type="entry name" value="RNA_pol_sigma_r2"/>
</dbReference>
<dbReference type="InterPro" id="IPR014284">
    <property type="entry name" value="RNA_pol_sigma-70_dom"/>
</dbReference>
<dbReference type="EMBL" id="FXWK01000001">
    <property type="protein sequence ID" value="SMQ68734.1"/>
    <property type="molecule type" value="Genomic_DNA"/>
</dbReference>
<dbReference type="AlphaFoldDB" id="A0A1Y6F1L0"/>
<feature type="domain" description="RNA polymerase sigma factor 70 region 4 type 2" evidence="6">
    <location>
        <begin position="101"/>
        <end position="152"/>
    </location>
</feature>
<protein>
    <submittedName>
        <fullName evidence="7">RNA polymerase sigma-70 factor, ECF subfamily</fullName>
    </submittedName>
</protein>
<dbReference type="NCBIfam" id="TIGR02937">
    <property type="entry name" value="sigma70-ECF"/>
    <property type="match status" value="1"/>
</dbReference>
<reference evidence="8" key="1">
    <citation type="submission" date="2017-04" db="EMBL/GenBank/DDBJ databases">
        <authorList>
            <person name="Varghese N."/>
            <person name="Submissions S."/>
        </authorList>
    </citation>
    <scope>NUCLEOTIDE SEQUENCE [LARGE SCALE GENOMIC DNA]</scope>
</reference>
<comment type="similarity">
    <text evidence="1">Belongs to the sigma-70 factor family. ECF subfamily.</text>
</comment>
<dbReference type="SUPFAM" id="SSF88946">
    <property type="entry name" value="Sigma2 domain of RNA polymerase sigma factors"/>
    <property type="match status" value="1"/>
</dbReference>
<dbReference type="GO" id="GO:0016987">
    <property type="term" value="F:sigma factor activity"/>
    <property type="evidence" value="ECO:0007669"/>
    <property type="project" value="UniProtKB-KW"/>
</dbReference>
<sequence>MSAKLPRVTETIADLRRYALALTRNGQDAEDLVQEALTRAYARRASFRAGQPLRPWLMSILHNVFVDGVRSQQVRERHERTAATAADFAPAAQEDAAQLSEVRRAFLDLPDDQREALHLVGVEGLTYSEASQVLGVPEGTVLSRVSRARQALRNREQEPIRRLRIVGGADAD</sequence>
<keyword evidence="2" id="KW-0805">Transcription regulation</keyword>
<dbReference type="Proteomes" id="UP000194474">
    <property type="component" value="Unassembled WGS sequence"/>
</dbReference>
<dbReference type="CDD" id="cd06171">
    <property type="entry name" value="Sigma70_r4"/>
    <property type="match status" value="1"/>
</dbReference>
<dbReference type="InterPro" id="IPR039425">
    <property type="entry name" value="RNA_pol_sigma-70-like"/>
</dbReference>
<evidence type="ECO:0000259" key="5">
    <source>
        <dbReference type="Pfam" id="PF04542"/>
    </source>
</evidence>
<dbReference type="Pfam" id="PF04542">
    <property type="entry name" value="Sigma70_r2"/>
    <property type="match status" value="1"/>
</dbReference>
<evidence type="ECO:0000256" key="4">
    <source>
        <dbReference type="ARBA" id="ARBA00023163"/>
    </source>
</evidence>
<dbReference type="Pfam" id="PF08281">
    <property type="entry name" value="Sigma70_r4_2"/>
    <property type="match status" value="1"/>
</dbReference>
<evidence type="ECO:0000256" key="3">
    <source>
        <dbReference type="ARBA" id="ARBA00023082"/>
    </source>
</evidence>
<evidence type="ECO:0000313" key="8">
    <source>
        <dbReference type="Proteomes" id="UP000194474"/>
    </source>
</evidence>
<dbReference type="Gene3D" id="1.10.10.10">
    <property type="entry name" value="Winged helix-like DNA-binding domain superfamily/Winged helix DNA-binding domain"/>
    <property type="match status" value="1"/>
</dbReference>
<evidence type="ECO:0000256" key="1">
    <source>
        <dbReference type="ARBA" id="ARBA00010641"/>
    </source>
</evidence>
<dbReference type="InterPro" id="IPR013249">
    <property type="entry name" value="RNA_pol_sigma70_r4_t2"/>
</dbReference>
<name>A0A1Y6F1L0_9HYPH</name>
<dbReference type="GO" id="GO:0006352">
    <property type="term" value="P:DNA-templated transcription initiation"/>
    <property type="evidence" value="ECO:0007669"/>
    <property type="project" value="InterPro"/>
</dbReference>
<dbReference type="RefSeq" id="WP_086469947.1">
    <property type="nucleotide sequence ID" value="NZ_FXWK01000001.1"/>
</dbReference>
<keyword evidence="4" id="KW-0804">Transcription</keyword>
<dbReference type="SUPFAM" id="SSF88659">
    <property type="entry name" value="Sigma3 and sigma4 domains of RNA polymerase sigma factors"/>
    <property type="match status" value="1"/>
</dbReference>
<dbReference type="NCBIfam" id="NF009164">
    <property type="entry name" value="PRK12511.1"/>
    <property type="match status" value="1"/>
</dbReference>
<gene>
    <name evidence="7" type="ORF">SAMN06295905_1644</name>
</gene>
<evidence type="ECO:0000256" key="2">
    <source>
        <dbReference type="ARBA" id="ARBA00023015"/>
    </source>
</evidence>
<dbReference type="PANTHER" id="PTHR43133:SF25">
    <property type="entry name" value="RNA POLYMERASE SIGMA FACTOR RFAY-RELATED"/>
    <property type="match status" value="1"/>
</dbReference>
<dbReference type="OrthoDB" id="9784272at2"/>
<keyword evidence="3" id="KW-0731">Sigma factor</keyword>